<name>A0A9P0K4T0_ACAOB</name>
<dbReference type="PROSITE" id="PS51029">
    <property type="entry name" value="MADF"/>
    <property type="match status" value="1"/>
</dbReference>
<comment type="caution">
    <text evidence="2">The sequence shown here is derived from an EMBL/GenBank/DDBJ whole genome shotgun (WGS) entry which is preliminary data.</text>
</comment>
<evidence type="ECO:0000313" key="2">
    <source>
        <dbReference type="EMBL" id="CAH1966080.1"/>
    </source>
</evidence>
<sequence>MRCEMEDLDIEAFISMVEERPVIWDKTREDFKDRNKTKAAWQEIIDTFIYENLNEAEKAEIAKTLLQKWNNFFDSFVKSYKKNKTPKSGSGFRRIRKYHLPRSVAIPCKNNRTQYYNIQYFTRKNTETMAQQNVDDSSNEGDSQID</sequence>
<accession>A0A9P0K4T0</accession>
<protein>
    <recommendedName>
        <fullName evidence="1">MADF domain-containing protein</fullName>
    </recommendedName>
</protein>
<gene>
    <name evidence="2" type="ORF">ACAOBT_LOCUS6658</name>
</gene>
<dbReference type="EMBL" id="CAKOFQ010006730">
    <property type="protein sequence ID" value="CAH1966080.1"/>
    <property type="molecule type" value="Genomic_DNA"/>
</dbReference>
<reference evidence="2" key="1">
    <citation type="submission" date="2022-03" db="EMBL/GenBank/DDBJ databases">
        <authorList>
            <person name="Sayadi A."/>
        </authorList>
    </citation>
    <scope>NUCLEOTIDE SEQUENCE</scope>
</reference>
<dbReference type="PANTHER" id="PTHR12243:SF67">
    <property type="entry name" value="COREPRESSOR OF PANGOLIN, ISOFORM A-RELATED"/>
    <property type="match status" value="1"/>
</dbReference>
<dbReference type="Pfam" id="PF10545">
    <property type="entry name" value="MADF_DNA_bdg"/>
    <property type="match status" value="1"/>
</dbReference>
<dbReference type="OrthoDB" id="8038273at2759"/>
<dbReference type="Proteomes" id="UP001152888">
    <property type="component" value="Unassembled WGS sequence"/>
</dbReference>
<dbReference type="PANTHER" id="PTHR12243">
    <property type="entry name" value="MADF DOMAIN TRANSCRIPTION FACTOR"/>
    <property type="match status" value="1"/>
</dbReference>
<dbReference type="AlphaFoldDB" id="A0A9P0K4T0"/>
<evidence type="ECO:0000313" key="3">
    <source>
        <dbReference type="Proteomes" id="UP001152888"/>
    </source>
</evidence>
<dbReference type="InterPro" id="IPR039353">
    <property type="entry name" value="TF_Adf1"/>
</dbReference>
<dbReference type="SMART" id="SM00595">
    <property type="entry name" value="MADF"/>
    <property type="match status" value="1"/>
</dbReference>
<proteinExistence type="predicted"/>
<feature type="domain" description="MADF" evidence="1">
    <location>
        <begin position="12"/>
        <end position="127"/>
    </location>
</feature>
<dbReference type="InterPro" id="IPR006578">
    <property type="entry name" value="MADF-dom"/>
</dbReference>
<evidence type="ECO:0000259" key="1">
    <source>
        <dbReference type="PROSITE" id="PS51029"/>
    </source>
</evidence>
<organism evidence="2 3">
    <name type="scientific">Acanthoscelides obtectus</name>
    <name type="common">Bean weevil</name>
    <name type="synonym">Bruchus obtectus</name>
    <dbReference type="NCBI Taxonomy" id="200917"/>
    <lineage>
        <taxon>Eukaryota</taxon>
        <taxon>Metazoa</taxon>
        <taxon>Ecdysozoa</taxon>
        <taxon>Arthropoda</taxon>
        <taxon>Hexapoda</taxon>
        <taxon>Insecta</taxon>
        <taxon>Pterygota</taxon>
        <taxon>Neoptera</taxon>
        <taxon>Endopterygota</taxon>
        <taxon>Coleoptera</taxon>
        <taxon>Polyphaga</taxon>
        <taxon>Cucujiformia</taxon>
        <taxon>Chrysomeloidea</taxon>
        <taxon>Chrysomelidae</taxon>
        <taxon>Bruchinae</taxon>
        <taxon>Bruchini</taxon>
        <taxon>Acanthoscelides</taxon>
    </lineage>
</organism>
<keyword evidence="3" id="KW-1185">Reference proteome</keyword>